<name>A0A5M8R569_9BACT</name>
<dbReference type="Gene3D" id="3.10.129.10">
    <property type="entry name" value="Hotdog Thioesterase"/>
    <property type="match status" value="1"/>
</dbReference>
<dbReference type="EMBL" id="VBSN01000019">
    <property type="protein sequence ID" value="KAA6441302.1"/>
    <property type="molecule type" value="Genomic_DNA"/>
</dbReference>
<dbReference type="RefSeq" id="WP_139010642.1">
    <property type="nucleotide sequence ID" value="NZ_VBSN01000019.1"/>
</dbReference>
<dbReference type="Pfam" id="PF22817">
    <property type="entry name" value="ApeP-like"/>
    <property type="match status" value="1"/>
</dbReference>
<gene>
    <name evidence="1" type="ORF">FEM33_03065</name>
</gene>
<sequence length="139" mass="15819">MLIARNVMESWIPHREPFVMIDNLLLATKEVFESDFFIKSDNMLAQNGFFQETGLIENIAQTCAAAFSYLDAEKHENPRMGFIGAISRLRVYELPAVNSGIVTVVNPLHQLENIYLVKGENWQDGRKLLSCEMKIVVSQ</sequence>
<dbReference type="Proteomes" id="UP000323994">
    <property type="component" value="Unassembled WGS sequence"/>
</dbReference>
<evidence type="ECO:0000313" key="2">
    <source>
        <dbReference type="Proteomes" id="UP000323994"/>
    </source>
</evidence>
<comment type="caution">
    <text evidence="1">The sequence shown here is derived from an EMBL/GenBank/DDBJ whole genome shotgun (WGS) entry which is preliminary data.</text>
</comment>
<evidence type="ECO:0008006" key="3">
    <source>
        <dbReference type="Google" id="ProtNLM"/>
    </source>
</evidence>
<dbReference type="OrthoDB" id="826697at2"/>
<evidence type="ECO:0000313" key="1">
    <source>
        <dbReference type="EMBL" id="KAA6441302.1"/>
    </source>
</evidence>
<keyword evidence="2" id="KW-1185">Reference proteome</keyword>
<dbReference type="AlphaFoldDB" id="A0A5M8R569"/>
<accession>A0A5M8R569</accession>
<proteinExistence type="predicted"/>
<dbReference type="InterPro" id="IPR029069">
    <property type="entry name" value="HotDog_dom_sf"/>
</dbReference>
<dbReference type="SUPFAM" id="SSF54637">
    <property type="entry name" value="Thioesterase/thiol ester dehydrase-isomerase"/>
    <property type="match status" value="1"/>
</dbReference>
<reference evidence="1 2" key="1">
    <citation type="submission" date="2019-05" db="EMBL/GenBank/DDBJ databases">
        <authorList>
            <person name="Qu J.-H."/>
        </authorList>
    </citation>
    <scope>NUCLEOTIDE SEQUENCE [LARGE SCALE GENOMIC DNA]</scope>
    <source>
        <strain evidence="1 2">NS28</strain>
    </source>
</reference>
<organism evidence="1 2">
    <name type="scientific">Dyadobacter flavalbus</name>
    <dbReference type="NCBI Taxonomy" id="2579942"/>
    <lineage>
        <taxon>Bacteria</taxon>
        <taxon>Pseudomonadati</taxon>
        <taxon>Bacteroidota</taxon>
        <taxon>Cytophagia</taxon>
        <taxon>Cytophagales</taxon>
        <taxon>Spirosomataceae</taxon>
        <taxon>Dyadobacter</taxon>
    </lineage>
</organism>
<dbReference type="InterPro" id="IPR016776">
    <property type="entry name" value="ApeP-like_dehydratase"/>
</dbReference>
<protein>
    <recommendedName>
        <fullName evidence="3">3-hydroxyacyl-ACP dehydratase</fullName>
    </recommendedName>
</protein>